<gene>
    <name evidence="9" type="ORF">PMEA_00019483</name>
</gene>
<protein>
    <recommendedName>
        <fullName evidence="8">DDE Tnp4 domain-containing protein</fullName>
    </recommendedName>
</protein>
<comment type="subcellular location">
    <subcellularLocation>
        <location evidence="2">Nucleus</location>
    </subcellularLocation>
</comment>
<dbReference type="PANTHER" id="PTHR22930">
    <property type="match status" value="1"/>
</dbReference>
<evidence type="ECO:0000256" key="7">
    <source>
        <dbReference type="ARBA" id="ARBA00023242"/>
    </source>
</evidence>
<keyword evidence="5" id="KW-0479">Metal-binding</keyword>
<dbReference type="Pfam" id="PF13359">
    <property type="entry name" value="DDE_Tnp_4"/>
    <property type="match status" value="1"/>
</dbReference>
<dbReference type="AlphaFoldDB" id="A0AAU9X9P1"/>
<comment type="similarity">
    <text evidence="3">Belongs to the HARBI1 family.</text>
</comment>
<organism evidence="9 10">
    <name type="scientific">Pocillopora meandrina</name>
    <dbReference type="NCBI Taxonomy" id="46732"/>
    <lineage>
        <taxon>Eukaryota</taxon>
        <taxon>Metazoa</taxon>
        <taxon>Cnidaria</taxon>
        <taxon>Anthozoa</taxon>
        <taxon>Hexacorallia</taxon>
        <taxon>Scleractinia</taxon>
        <taxon>Astrocoeniina</taxon>
        <taxon>Pocilloporidae</taxon>
        <taxon>Pocillopora</taxon>
    </lineage>
</organism>
<dbReference type="GO" id="GO:0004518">
    <property type="term" value="F:nuclease activity"/>
    <property type="evidence" value="ECO:0007669"/>
    <property type="project" value="UniProtKB-KW"/>
</dbReference>
<accession>A0AAU9X9P1</accession>
<evidence type="ECO:0000256" key="6">
    <source>
        <dbReference type="ARBA" id="ARBA00022801"/>
    </source>
</evidence>
<comment type="cofactor">
    <cofactor evidence="1">
        <name>a divalent metal cation</name>
        <dbReference type="ChEBI" id="CHEBI:60240"/>
    </cofactor>
</comment>
<keyword evidence="4" id="KW-0540">Nuclease</keyword>
<dbReference type="GO" id="GO:0005634">
    <property type="term" value="C:nucleus"/>
    <property type="evidence" value="ECO:0007669"/>
    <property type="project" value="UniProtKB-SubCell"/>
</dbReference>
<keyword evidence="7" id="KW-0539">Nucleus</keyword>
<dbReference type="GO" id="GO:0046872">
    <property type="term" value="F:metal ion binding"/>
    <property type="evidence" value="ECO:0007669"/>
    <property type="project" value="UniProtKB-KW"/>
</dbReference>
<evidence type="ECO:0000256" key="5">
    <source>
        <dbReference type="ARBA" id="ARBA00022723"/>
    </source>
</evidence>
<name>A0AAU9X9P1_9CNID</name>
<dbReference type="Proteomes" id="UP001159428">
    <property type="component" value="Unassembled WGS sequence"/>
</dbReference>
<keyword evidence="6" id="KW-0378">Hydrolase</keyword>
<evidence type="ECO:0000256" key="1">
    <source>
        <dbReference type="ARBA" id="ARBA00001968"/>
    </source>
</evidence>
<evidence type="ECO:0000259" key="8">
    <source>
        <dbReference type="Pfam" id="PF13359"/>
    </source>
</evidence>
<comment type="caution">
    <text evidence="9">The sequence shown here is derived from an EMBL/GenBank/DDBJ whole genome shotgun (WGS) entry which is preliminary data.</text>
</comment>
<evidence type="ECO:0000256" key="3">
    <source>
        <dbReference type="ARBA" id="ARBA00006958"/>
    </source>
</evidence>
<evidence type="ECO:0000313" key="10">
    <source>
        <dbReference type="Proteomes" id="UP001159428"/>
    </source>
</evidence>
<dbReference type="InterPro" id="IPR045249">
    <property type="entry name" value="HARBI1-like"/>
</dbReference>
<dbReference type="PANTHER" id="PTHR22930:SF206">
    <property type="entry name" value="NUCLEASE HARBI1"/>
    <property type="match status" value="1"/>
</dbReference>
<reference evidence="9 10" key="1">
    <citation type="submission" date="2022-05" db="EMBL/GenBank/DDBJ databases">
        <authorList>
            <consortium name="Genoscope - CEA"/>
            <person name="William W."/>
        </authorList>
    </citation>
    <scope>NUCLEOTIDE SEQUENCE [LARGE SCALE GENOMIC DNA]</scope>
</reference>
<proteinExistence type="inferred from homology"/>
<evidence type="ECO:0000256" key="2">
    <source>
        <dbReference type="ARBA" id="ARBA00004123"/>
    </source>
</evidence>
<dbReference type="EMBL" id="CALNXJ010000034">
    <property type="protein sequence ID" value="CAH3140912.1"/>
    <property type="molecule type" value="Genomic_DNA"/>
</dbReference>
<dbReference type="InterPro" id="IPR027806">
    <property type="entry name" value="HARBI1_dom"/>
</dbReference>
<feature type="domain" description="DDE Tnp4" evidence="8">
    <location>
        <begin position="86"/>
        <end position="126"/>
    </location>
</feature>
<keyword evidence="10" id="KW-1185">Reference proteome</keyword>
<evidence type="ECO:0000313" key="9">
    <source>
        <dbReference type="EMBL" id="CAH3140912.1"/>
    </source>
</evidence>
<dbReference type="GO" id="GO:0016787">
    <property type="term" value="F:hydrolase activity"/>
    <property type="evidence" value="ECO:0007669"/>
    <property type="project" value="UniProtKB-KW"/>
</dbReference>
<evidence type="ECO:0000256" key="4">
    <source>
        <dbReference type="ARBA" id="ARBA00022722"/>
    </source>
</evidence>
<sequence>MRKAVEVEKKVGLFLYFIASTASYRTLSNLFGLSRGFVCICIRKVAATVLRNLKPKYLSIAKGDELARMIANYKEKWGFSMCAGAIDGTHIPVSTSQQNHASYNNRKSHHSIVMQALADSNYLLLFL</sequence>